<name>A0AAD6ZZ14_9AGAR</name>
<keyword evidence="3" id="KW-1185">Reference proteome</keyword>
<protein>
    <submittedName>
        <fullName evidence="2">Uncharacterized protein</fullName>
    </submittedName>
</protein>
<feature type="compositionally biased region" description="Basic residues" evidence="1">
    <location>
        <begin position="39"/>
        <end position="67"/>
    </location>
</feature>
<evidence type="ECO:0000313" key="3">
    <source>
        <dbReference type="Proteomes" id="UP001218218"/>
    </source>
</evidence>
<feature type="region of interest" description="Disordered" evidence="1">
    <location>
        <begin position="1"/>
        <end position="156"/>
    </location>
</feature>
<comment type="caution">
    <text evidence="2">The sequence shown here is derived from an EMBL/GenBank/DDBJ whole genome shotgun (WGS) entry which is preliminary data.</text>
</comment>
<reference evidence="2" key="1">
    <citation type="submission" date="2023-03" db="EMBL/GenBank/DDBJ databases">
        <title>Massive genome expansion in bonnet fungi (Mycena s.s.) driven by repeated elements and novel gene families across ecological guilds.</title>
        <authorList>
            <consortium name="Lawrence Berkeley National Laboratory"/>
            <person name="Harder C.B."/>
            <person name="Miyauchi S."/>
            <person name="Viragh M."/>
            <person name="Kuo A."/>
            <person name="Thoen E."/>
            <person name="Andreopoulos B."/>
            <person name="Lu D."/>
            <person name="Skrede I."/>
            <person name="Drula E."/>
            <person name="Henrissat B."/>
            <person name="Morin E."/>
            <person name="Kohler A."/>
            <person name="Barry K."/>
            <person name="LaButti K."/>
            <person name="Morin E."/>
            <person name="Salamov A."/>
            <person name="Lipzen A."/>
            <person name="Mereny Z."/>
            <person name="Hegedus B."/>
            <person name="Baldrian P."/>
            <person name="Stursova M."/>
            <person name="Weitz H."/>
            <person name="Taylor A."/>
            <person name="Grigoriev I.V."/>
            <person name="Nagy L.G."/>
            <person name="Martin F."/>
            <person name="Kauserud H."/>
        </authorList>
    </citation>
    <scope>NUCLEOTIDE SEQUENCE</scope>
    <source>
        <strain evidence="2">CBHHK002</strain>
    </source>
</reference>
<organism evidence="2 3">
    <name type="scientific">Mycena albidolilacea</name>
    <dbReference type="NCBI Taxonomy" id="1033008"/>
    <lineage>
        <taxon>Eukaryota</taxon>
        <taxon>Fungi</taxon>
        <taxon>Dikarya</taxon>
        <taxon>Basidiomycota</taxon>
        <taxon>Agaricomycotina</taxon>
        <taxon>Agaricomycetes</taxon>
        <taxon>Agaricomycetidae</taxon>
        <taxon>Agaricales</taxon>
        <taxon>Marasmiineae</taxon>
        <taxon>Mycenaceae</taxon>
        <taxon>Mycena</taxon>
    </lineage>
</organism>
<dbReference type="Proteomes" id="UP001218218">
    <property type="component" value="Unassembled WGS sequence"/>
</dbReference>
<evidence type="ECO:0000313" key="2">
    <source>
        <dbReference type="EMBL" id="KAJ7346324.1"/>
    </source>
</evidence>
<dbReference type="AlphaFoldDB" id="A0AAD6ZZ14"/>
<sequence length="156" mass="17540">MHAMEGAAARNMTSPPRCEQRRTTGSHYRPQSTDASRIALRKHTRWRQRGGRDKYKQRRAAKAHRTWSSRVARSGNAHDGGHNDVDLAPVAHWQRTRTRSPQPGNKRALGNRVPRKGGRGTDSSYSQAGAALRGRPLSGCDRYQRGRGQEVEEFCV</sequence>
<feature type="compositionally biased region" description="Polar residues" evidence="1">
    <location>
        <begin position="23"/>
        <end position="35"/>
    </location>
</feature>
<accession>A0AAD6ZZ14</accession>
<evidence type="ECO:0000256" key="1">
    <source>
        <dbReference type="SAM" id="MobiDB-lite"/>
    </source>
</evidence>
<proteinExistence type="predicted"/>
<dbReference type="EMBL" id="JARIHO010000021">
    <property type="protein sequence ID" value="KAJ7346324.1"/>
    <property type="molecule type" value="Genomic_DNA"/>
</dbReference>
<gene>
    <name evidence="2" type="ORF">DFH08DRAFT_1081136</name>
</gene>